<gene>
    <name evidence="9" type="primary">LOC100370946</name>
</gene>
<comment type="subcellular location">
    <subcellularLocation>
        <location evidence="1">Membrane</location>
        <topology evidence="1">Single-pass type I membrane protein</topology>
    </subcellularLocation>
</comment>
<evidence type="ECO:0000256" key="3">
    <source>
        <dbReference type="ARBA" id="ARBA00022729"/>
    </source>
</evidence>
<keyword evidence="5 7" id="KW-0472">Membrane</keyword>
<keyword evidence="4 7" id="KW-1133">Transmembrane helix</keyword>
<keyword evidence="6" id="KW-0325">Glycoprotein</keyword>
<evidence type="ECO:0000256" key="2">
    <source>
        <dbReference type="ARBA" id="ARBA00022692"/>
    </source>
</evidence>
<evidence type="ECO:0000256" key="6">
    <source>
        <dbReference type="ARBA" id="ARBA00023180"/>
    </source>
</evidence>
<name>A0ABM0GMH3_SACKO</name>
<dbReference type="Proteomes" id="UP000694865">
    <property type="component" value="Unplaced"/>
</dbReference>
<keyword evidence="2 7" id="KW-0812">Transmembrane</keyword>
<evidence type="ECO:0000313" key="8">
    <source>
        <dbReference type="Proteomes" id="UP000694865"/>
    </source>
</evidence>
<dbReference type="Pfam" id="PF10222">
    <property type="entry name" value="DUF2152"/>
    <property type="match status" value="1"/>
</dbReference>
<reference evidence="9" key="1">
    <citation type="submission" date="2025-08" db="UniProtKB">
        <authorList>
            <consortium name="RefSeq"/>
        </authorList>
    </citation>
    <scope>IDENTIFICATION</scope>
    <source>
        <tissue evidence="9">Testes</tissue>
    </source>
</reference>
<keyword evidence="3" id="KW-0732">Signal</keyword>
<evidence type="ECO:0000256" key="1">
    <source>
        <dbReference type="ARBA" id="ARBA00004479"/>
    </source>
</evidence>
<evidence type="ECO:0000256" key="5">
    <source>
        <dbReference type="ARBA" id="ARBA00023136"/>
    </source>
</evidence>
<dbReference type="PANTHER" id="PTHR31386:SF2">
    <property type="entry name" value="SIMILAR TO RIKEN CDNA 2510039O18"/>
    <property type="match status" value="1"/>
</dbReference>
<organism evidence="8 9">
    <name type="scientific">Saccoglossus kowalevskii</name>
    <name type="common">Acorn worm</name>
    <dbReference type="NCBI Taxonomy" id="10224"/>
    <lineage>
        <taxon>Eukaryota</taxon>
        <taxon>Metazoa</taxon>
        <taxon>Hemichordata</taxon>
        <taxon>Enteropneusta</taxon>
        <taxon>Harrimaniidae</taxon>
        <taxon>Saccoglossus</taxon>
    </lineage>
</organism>
<feature type="transmembrane region" description="Helical" evidence="7">
    <location>
        <begin position="32"/>
        <end position="51"/>
    </location>
</feature>
<sequence>MINDAVIWQDMWIKNRIKNLPNSLPTTRSRRIALLVLIILVFLVYFGPSLYGGSHAKATTECLQAQLHQWESAFNIYDVSIKHDLNKKSEAAALPFVGNGNLGVVVGSTVSSDVLHIRYQHNVLSLAVPYVPIAQPQVLGLSTKEARVVHFREGQVYRIITQSQNRECISITQKVLAHRSRPSLLLQQITVENGASFAAKLSITVPGAYGWKDVATKESSDSSVPPFTLTSGIVKAPSTDKTEEYVLVSIATSSLPQAIEVQPKDSHTEWVLSVVHYSAPGPYSEMYMELHRKLDQQAKQEMIHLLSTYGRDLSPLADEHLSQWKQLWNSGSGQEIYTDVQISKPTPDIMNATMYYILSSVQSPVMSDEKSSEQSQQLQEYGCYSGPPTWLDEDYWQQVYTEQELADLVKLWIHTLFKNGCTSQLTAGAYGVMQAVLLSLLGIKQTETYLAINSDPRLFKHDLYLNNIIYNDNYLDLNILTNSKAIRVRVTPKKDMDENGKRKHTLLYACDAGCPNDPIPLGRKSQVFTLKYTEPQSSFLYIAEKPNHLVDLRKFLHIKTIKHVSLPQPPPHTTVRLPTIFWVTVVILIVSFHLFLFKLIFNEFCSGQDKFRDPRP</sequence>
<accession>A0ABM0GMH3</accession>
<dbReference type="RefSeq" id="XP_002733192.1">
    <property type="nucleotide sequence ID" value="XM_002733146.2"/>
</dbReference>
<proteinExistence type="predicted"/>
<evidence type="ECO:0000313" key="9">
    <source>
        <dbReference type="RefSeq" id="XP_002733192.1"/>
    </source>
</evidence>
<protein>
    <submittedName>
        <fullName evidence="9">Uncharacterized protein KIAA2013 homolog</fullName>
    </submittedName>
</protein>
<dbReference type="GeneID" id="100370946"/>
<evidence type="ECO:0000256" key="7">
    <source>
        <dbReference type="SAM" id="Phobius"/>
    </source>
</evidence>
<feature type="transmembrane region" description="Helical" evidence="7">
    <location>
        <begin position="580"/>
        <end position="601"/>
    </location>
</feature>
<dbReference type="PANTHER" id="PTHR31386">
    <property type="entry name" value="UNCHARACTERIZED PROTEIN KIAA2013"/>
    <property type="match status" value="1"/>
</dbReference>
<dbReference type="InterPro" id="IPR018795">
    <property type="entry name" value="K2013-like"/>
</dbReference>
<keyword evidence="8" id="KW-1185">Reference proteome</keyword>
<evidence type="ECO:0000256" key="4">
    <source>
        <dbReference type="ARBA" id="ARBA00022989"/>
    </source>
</evidence>